<proteinExistence type="predicted"/>
<accession>A0A371B3I8</accession>
<reference evidence="3" key="1">
    <citation type="submission" date="2018-08" db="EMBL/GenBank/DDBJ databases">
        <authorList>
            <person name="Kim S.-J."/>
            <person name="Jung G.-Y."/>
        </authorList>
    </citation>
    <scope>NUCLEOTIDE SEQUENCE [LARGE SCALE GENOMIC DNA]</scope>
    <source>
        <strain evidence="3">GY_H</strain>
    </source>
</reference>
<dbReference type="EMBL" id="QRGO01000002">
    <property type="protein sequence ID" value="RDV02139.1"/>
    <property type="molecule type" value="Genomic_DNA"/>
</dbReference>
<dbReference type="Pfam" id="PF09931">
    <property type="entry name" value="Phage_phiJL001_Gp84_N"/>
    <property type="match status" value="1"/>
</dbReference>
<dbReference type="Pfam" id="PF09356">
    <property type="entry name" value="Phage_BR0599"/>
    <property type="match status" value="1"/>
</dbReference>
<evidence type="ECO:0000259" key="1">
    <source>
        <dbReference type="Pfam" id="PF09356"/>
    </source>
</evidence>
<protein>
    <submittedName>
        <fullName evidence="2">DUF2163 domain-containing protein</fullName>
    </submittedName>
</protein>
<evidence type="ECO:0000313" key="3">
    <source>
        <dbReference type="Proteomes" id="UP000263993"/>
    </source>
</evidence>
<dbReference type="RefSeq" id="WP_115518260.1">
    <property type="nucleotide sequence ID" value="NZ_QRGO01000002.1"/>
</dbReference>
<organism evidence="2 3">
    <name type="scientific">Undibacter mobilis</name>
    <dbReference type="NCBI Taxonomy" id="2292256"/>
    <lineage>
        <taxon>Bacteria</taxon>
        <taxon>Pseudomonadati</taxon>
        <taxon>Pseudomonadota</taxon>
        <taxon>Alphaproteobacteria</taxon>
        <taxon>Hyphomicrobiales</taxon>
        <taxon>Nitrobacteraceae</taxon>
        <taxon>Undibacter</taxon>
    </lineage>
</organism>
<dbReference type="InterPro" id="IPR018964">
    <property type="entry name" value="Phage_phiJL001_Gp84_C"/>
</dbReference>
<keyword evidence="3" id="KW-1185">Reference proteome</keyword>
<feature type="domain" description="Bacteriophage phiJL001 Gp84 C-terminal" evidence="1">
    <location>
        <begin position="195"/>
        <end position="276"/>
    </location>
</feature>
<evidence type="ECO:0000313" key="2">
    <source>
        <dbReference type="EMBL" id="RDV02139.1"/>
    </source>
</evidence>
<dbReference type="InterPro" id="IPR011928">
    <property type="entry name" value="Phage_phiJL001_Gp84"/>
</dbReference>
<comment type="caution">
    <text evidence="2">The sequence shown here is derived from an EMBL/GenBank/DDBJ whole genome shotgun (WGS) entry which is preliminary data.</text>
</comment>
<dbReference type="AlphaFoldDB" id="A0A371B3I8"/>
<dbReference type="Proteomes" id="UP000263993">
    <property type="component" value="Unassembled WGS sequence"/>
</dbReference>
<name>A0A371B3I8_9BRAD</name>
<sequence>MKAIPSALQTKLDSGVTTLCRCWIVTRRDGIVQGFTDHDEDVVIGGITCRAGNGLSGSEVAQKQGLAVDSSELSGALNADTLNEDDLAAGSYDAADVELWLTDWSEPTLRVMLAKGTLGEVRRDGAAFVAEVRGLSQALGEERGRLYTSGCAADLGDGRCKIDLDTPAYKGAGAVLVVIAASSFGASGLDAYADGWFTAGKVTFTSGANAGLSIEVKAHRASGGVRLDLWQAMPHPIEEGDTFTVTAGCDKRFATCHDRFNNIVNFRGFPHIPGNDFVLRYPVAGEPGNDGSSLQT</sequence>
<dbReference type="NCBIfam" id="TIGR02218">
    <property type="entry name" value="phg_TIGR02218"/>
    <property type="match status" value="1"/>
</dbReference>
<dbReference type="OrthoDB" id="1633386at2"/>
<gene>
    <name evidence="2" type="ORF">DXH78_16210</name>
</gene>